<dbReference type="AlphaFoldDB" id="A0AAV0EAU1"/>
<sequence>MYYTVAVTVAAAGRRTEAPPQSSPELSGGGSVISATAVSRLGCRPFPFLLVRESSGLALTIFDLSQVHPHSSGSKRVGLGAAPVLLVGGSEPPDEGVEAAPGLLQRAGAGGGRVRVAEMGAAGHVHLRLPELIEVPKELDHVRSAAPRQRQRRLMVPQVLQKCSPIPPLL</sequence>
<evidence type="ECO:0000313" key="2">
    <source>
        <dbReference type="Proteomes" id="UP001152523"/>
    </source>
</evidence>
<organism evidence="1 2">
    <name type="scientific">Cuscuta epithymum</name>
    <dbReference type="NCBI Taxonomy" id="186058"/>
    <lineage>
        <taxon>Eukaryota</taxon>
        <taxon>Viridiplantae</taxon>
        <taxon>Streptophyta</taxon>
        <taxon>Embryophyta</taxon>
        <taxon>Tracheophyta</taxon>
        <taxon>Spermatophyta</taxon>
        <taxon>Magnoliopsida</taxon>
        <taxon>eudicotyledons</taxon>
        <taxon>Gunneridae</taxon>
        <taxon>Pentapetalae</taxon>
        <taxon>asterids</taxon>
        <taxon>lamiids</taxon>
        <taxon>Solanales</taxon>
        <taxon>Convolvulaceae</taxon>
        <taxon>Cuscuteae</taxon>
        <taxon>Cuscuta</taxon>
        <taxon>Cuscuta subgen. Cuscuta</taxon>
    </lineage>
</organism>
<gene>
    <name evidence="1" type="ORF">CEPIT_LOCUS23430</name>
</gene>
<comment type="caution">
    <text evidence="1">The sequence shown here is derived from an EMBL/GenBank/DDBJ whole genome shotgun (WGS) entry which is preliminary data.</text>
</comment>
<proteinExistence type="predicted"/>
<dbReference type="Proteomes" id="UP001152523">
    <property type="component" value="Unassembled WGS sequence"/>
</dbReference>
<dbReference type="EMBL" id="CAMAPF010000919">
    <property type="protein sequence ID" value="CAH9121081.1"/>
    <property type="molecule type" value="Genomic_DNA"/>
</dbReference>
<keyword evidence="2" id="KW-1185">Reference proteome</keyword>
<evidence type="ECO:0000313" key="1">
    <source>
        <dbReference type="EMBL" id="CAH9121081.1"/>
    </source>
</evidence>
<reference evidence="1" key="1">
    <citation type="submission" date="2022-07" db="EMBL/GenBank/DDBJ databases">
        <authorList>
            <person name="Macas J."/>
            <person name="Novak P."/>
            <person name="Neumann P."/>
        </authorList>
    </citation>
    <scope>NUCLEOTIDE SEQUENCE</scope>
</reference>
<name>A0AAV0EAU1_9ASTE</name>
<protein>
    <submittedName>
        <fullName evidence="1">Uncharacterized protein</fullName>
    </submittedName>
</protein>
<accession>A0AAV0EAU1</accession>